<proteinExistence type="predicted"/>
<dbReference type="OrthoDB" id="2693063at2759"/>
<dbReference type="Proteomes" id="UP000823399">
    <property type="component" value="Unassembled WGS sequence"/>
</dbReference>
<organism evidence="1 2">
    <name type="scientific">Suillus discolor</name>
    <dbReference type="NCBI Taxonomy" id="1912936"/>
    <lineage>
        <taxon>Eukaryota</taxon>
        <taxon>Fungi</taxon>
        <taxon>Dikarya</taxon>
        <taxon>Basidiomycota</taxon>
        <taxon>Agaricomycotina</taxon>
        <taxon>Agaricomycetes</taxon>
        <taxon>Agaricomycetidae</taxon>
        <taxon>Boletales</taxon>
        <taxon>Suillineae</taxon>
        <taxon>Suillaceae</taxon>
        <taxon>Suillus</taxon>
    </lineage>
</organism>
<accession>A0A9P7JTQ3</accession>
<protein>
    <submittedName>
        <fullName evidence="1">Uncharacterized protein</fullName>
    </submittedName>
</protein>
<sequence length="161" mass="17621">MSSAENANKPLNLAAKRILKLVKWSQKMREDTPALKKMAHEITMTLATAFAQHGNAATLLVPILLSCATEIQDKSTPDGRLRALPDLSVISDDDQWIQNHPLYGKTLVYWHQDSDNAPPAGPAIPTPVLYVSLPPPPTVVALTPMSFPLKHNLFVPGNVKK</sequence>
<dbReference type="EMBL" id="JABBWM010000028">
    <property type="protein sequence ID" value="KAG2108274.1"/>
    <property type="molecule type" value="Genomic_DNA"/>
</dbReference>
<evidence type="ECO:0000313" key="2">
    <source>
        <dbReference type="Proteomes" id="UP000823399"/>
    </source>
</evidence>
<gene>
    <name evidence="1" type="ORF">F5147DRAFT_773856</name>
</gene>
<evidence type="ECO:0000313" key="1">
    <source>
        <dbReference type="EMBL" id="KAG2108274.1"/>
    </source>
</evidence>
<dbReference type="GeneID" id="64703791"/>
<name>A0A9P7JTQ3_9AGAM</name>
<dbReference type="RefSeq" id="XP_041292793.1">
    <property type="nucleotide sequence ID" value="XM_041441532.1"/>
</dbReference>
<reference evidence="1" key="1">
    <citation type="journal article" date="2020" name="New Phytol.">
        <title>Comparative genomics reveals dynamic genome evolution in host specialist ectomycorrhizal fungi.</title>
        <authorList>
            <person name="Lofgren L.A."/>
            <person name="Nguyen N.H."/>
            <person name="Vilgalys R."/>
            <person name="Ruytinx J."/>
            <person name="Liao H.L."/>
            <person name="Branco S."/>
            <person name="Kuo A."/>
            <person name="LaButti K."/>
            <person name="Lipzen A."/>
            <person name="Andreopoulos W."/>
            <person name="Pangilinan J."/>
            <person name="Riley R."/>
            <person name="Hundley H."/>
            <person name="Na H."/>
            <person name="Barry K."/>
            <person name="Grigoriev I.V."/>
            <person name="Stajich J.E."/>
            <person name="Kennedy P.G."/>
        </authorList>
    </citation>
    <scope>NUCLEOTIDE SEQUENCE</scope>
    <source>
        <strain evidence="1">FC423</strain>
    </source>
</reference>
<keyword evidence="2" id="KW-1185">Reference proteome</keyword>
<comment type="caution">
    <text evidence="1">The sequence shown here is derived from an EMBL/GenBank/DDBJ whole genome shotgun (WGS) entry which is preliminary data.</text>
</comment>
<dbReference type="AlphaFoldDB" id="A0A9P7JTQ3"/>